<dbReference type="Pfam" id="PF01551">
    <property type="entry name" value="Peptidase_M23"/>
    <property type="match status" value="1"/>
</dbReference>
<name>A0A2H0W4Y3_9BACT</name>
<proteinExistence type="predicted"/>
<dbReference type="Proteomes" id="UP000229056">
    <property type="component" value="Unassembled WGS sequence"/>
</dbReference>
<dbReference type="Pfam" id="PF01476">
    <property type="entry name" value="LysM"/>
    <property type="match status" value="2"/>
</dbReference>
<dbReference type="SMART" id="SM00257">
    <property type="entry name" value="LysM"/>
    <property type="match status" value="2"/>
</dbReference>
<dbReference type="InterPro" id="IPR036779">
    <property type="entry name" value="LysM_dom_sf"/>
</dbReference>
<dbReference type="EMBL" id="PEZY01000004">
    <property type="protein sequence ID" value="PIS06419.1"/>
    <property type="molecule type" value="Genomic_DNA"/>
</dbReference>
<keyword evidence="1" id="KW-0472">Membrane</keyword>
<evidence type="ECO:0000259" key="2">
    <source>
        <dbReference type="PROSITE" id="PS51782"/>
    </source>
</evidence>
<dbReference type="Gene3D" id="2.70.70.10">
    <property type="entry name" value="Glucose Permease (Domain IIA)"/>
    <property type="match status" value="1"/>
</dbReference>
<feature type="domain" description="LysM" evidence="2">
    <location>
        <begin position="234"/>
        <end position="278"/>
    </location>
</feature>
<dbReference type="SUPFAM" id="SSF54106">
    <property type="entry name" value="LysM domain"/>
    <property type="match status" value="1"/>
</dbReference>
<keyword evidence="1" id="KW-0812">Transmembrane</keyword>
<sequence>MTTLTLMSLEKLLKLSRGPFLLVSNLIFRAIILPNFGRYLLVKNRITKKTSNFREKLLLTFTNQYVIHLIIILISILVTTSNILAYERRENYGQNSLIYQVIGLEGIEILQDTTTTLEEPKVYSYLGETFQVGTDVYSEAQRRESELSKEQADNSILVTEGGVTLSKPDLVSTEGAKVTRTTIKKYEVATGDVIGNIASKFGVSVETILWANNLTSRSYIKPGQELIIPPTTGVLHTIKKGDTLKSIANKYDASSTKIIEFNNIKDDSLLVIGDTLMIPGGRIIYTSAPRAYVAPTTPAPTYTAPVVSSNGGMVWPNGCSRITQYFKGWLHTGIDIACPYGTPIVAAADGVVSRVQYLNTGYGYNIIIDHGSGKQTLYGHASWIGVVVGQHVNQGEVIAKEGSTGRSTGPHLHFEVRINGSQLNPLSYIR</sequence>
<reference evidence="4" key="1">
    <citation type="submission" date="2017-09" db="EMBL/GenBank/DDBJ databases">
        <title>Depth-based differentiation of microbial function through sediment-hosted aquifers and enrichment of novel symbionts in the deep terrestrial subsurface.</title>
        <authorList>
            <person name="Probst A.J."/>
            <person name="Ladd B."/>
            <person name="Jarett J.K."/>
            <person name="Geller-Mcgrath D.E."/>
            <person name="Sieber C.M.K."/>
            <person name="Emerson J.B."/>
            <person name="Anantharaman K."/>
            <person name="Thomas B.C."/>
            <person name="Malmstrom R."/>
            <person name="Stieglmeier M."/>
            <person name="Klingl A."/>
            <person name="Woyke T."/>
            <person name="Ryan C.M."/>
            <person name="Banfield J.F."/>
        </authorList>
    </citation>
    <scope>NUCLEOTIDE SEQUENCE [LARGE SCALE GENOMIC DNA]</scope>
</reference>
<protein>
    <recommendedName>
        <fullName evidence="2">LysM domain-containing protein</fullName>
    </recommendedName>
</protein>
<dbReference type="GO" id="GO:0004222">
    <property type="term" value="F:metalloendopeptidase activity"/>
    <property type="evidence" value="ECO:0007669"/>
    <property type="project" value="TreeGrafter"/>
</dbReference>
<evidence type="ECO:0000313" key="4">
    <source>
        <dbReference type="Proteomes" id="UP000229056"/>
    </source>
</evidence>
<accession>A0A2H0W4Y3</accession>
<comment type="caution">
    <text evidence="3">The sequence shown here is derived from an EMBL/GenBank/DDBJ whole genome shotgun (WGS) entry which is preliminary data.</text>
</comment>
<organism evidence="3 4">
    <name type="scientific">Candidatus Buchananbacteria bacterium CG10_big_fil_rev_8_21_14_0_10_33_19</name>
    <dbReference type="NCBI Taxonomy" id="1974525"/>
    <lineage>
        <taxon>Bacteria</taxon>
        <taxon>Candidatus Buchananiibacteriota</taxon>
    </lineage>
</organism>
<dbReference type="CDD" id="cd00118">
    <property type="entry name" value="LysM"/>
    <property type="match status" value="2"/>
</dbReference>
<dbReference type="SUPFAM" id="SSF51261">
    <property type="entry name" value="Duplicated hybrid motif"/>
    <property type="match status" value="1"/>
</dbReference>
<dbReference type="InterPro" id="IPR018392">
    <property type="entry name" value="LysM"/>
</dbReference>
<dbReference type="Gene3D" id="3.10.350.10">
    <property type="entry name" value="LysM domain"/>
    <property type="match status" value="2"/>
</dbReference>
<feature type="transmembrane region" description="Helical" evidence="1">
    <location>
        <begin position="20"/>
        <end position="41"/>
    </location>
</feature>
<evidence type="ECO:0000313" key="3">
    <source>
        <dbReference type="EMBL" id="PIS06419.1"/>
    </source>
</evidence>
<feature type="transmembrane region" description="Helical" evidence="1">
    <location>
        <begin position="62"/>
        <end position="86"/>
    </location>
</feature>
<dbReference type="InterPro" id="IPR011055">
    <property type="entry name" value="Dup_hybrid_motif"/>
</dbReference>
<dbReference type="CDD" id="cd12797">
    <property type="entry name" value="M23_peptidase"/>
    <property type="match status" value="1"/>
</dbReference>
<dbReference type="InterPro" id="IPR050570">
    <property type="entry name" value="Cell_wall_metabolism_enzyme"/>
</dbReference>
<feature type="domain" description="LysM" evidence="2">
    <location>
        <begin position="184"/>
        <end position="228"/>
    </location>
</feature>
<dbReference type="AlphaFoldDB" id="A0A2H0W4Y3"/>
<dbReference type="PANTHER" id="PTHR21666">
    <property type="entry name" value="PEPTIDASE-RELATED"/>
    <property type="match status" value="1"/>
</dbReference>
<gene>
    <name evidence="3" type="ORF">COT80_00550</name>
</gene>
<dbReference type="PANTHER" id="PTHR21666:SF270">
    <property type="entry name" value="MUREIN HYDROLASE ACTIVATOR ENVC"/>
    <property type="match status" value="1"/>
</dbReference>
<keyword evidence="1" id="KW-1133">Transmembrane helix</keyword>
<evidence type="ECO:0000256" key="1">
    <source>
        <dbReference type="SAM" id="Phobius"/>
    </source>
</evidence>
<dbReference type="PROSITE" id="PS51782">
    <property type="entry name" value="LYSM"/>
    <property type="match status" value="2"/>
</dbReference>
<dbReference type="InterPro" id="IPR016047">
    <property type="entry name" value="M23ase_b-sheet_dom"/>
</dbReference>